<evidence type="ECO:0000313" key="10">
    <source>
        <dbReference type="EMBL" id="KAB1216847.1"/>
    </source>
</evidence>
<dbReference type="FunFam" id="1.50.40.10:FF:000113">
    <property type="entry name" value="Mitochondrial substrate carrier family protein"/>
    <property type="match status" value="1"/>
</dbReference>
<keyword evidence="4 8" id="KW-0812">Transmembrane</keyword>
<keyword evidence="5" id="KW-0677">Repeat</keyword>
<dbReference type="Gene3D" id="1.50.40.10">
    <property type="entry name" value="Mitochondrial carrier domain"/>
    <property type="match status" value="2"/>
</dbReference>
<comment type="similarity">
    <text evidence="2 9">Belongs to the mitochondrial carrier (TC 2.A.29) family.</text>
</comment>
<keyword evidence="11" id="KW-1185">Reference proteome</keyword>
<dbReference type="SUPFAM" id="SSF103506">
    <property type="entry name" value="Mitochondrial carrier"/>
    <property type="match status" value="1"/>
</dbReference>
<evidence type="ECO:0000256" key="8">
    <source>
        <dbReference type="PROSITE-ProRule" id="PRU00282"/>
    </source>
</evidence>
<name>A0A6A1VY91_9ROSI</name>
<feature type="repeat" description="Solcar" evidence="8">
    <location>
        <begin position="22"/>
        <end position="111"/>
    </location>
</feature>
<evidence type="ECO:0000256" key="1">
    <source>
        <dbReference type="ARBA" id="ARBA00004141"/>
    </source>
</evidence>
<dbReference type="PROSITE" id="PS50920">
    <property type="entry name" value="SOLCAR"/>
    <property type="match status" value="3"/>
</dbReference>
<dbReference type="Proteomes" id="UP000516437">
    <property type="component" value="Chromosome 4"/>
</dbReference>
<keyword evidence="7 8" id="KW-0472">Membrane</keyword>
<protein>
    <submittedName>
        <fullName evidence="10">S-adenosylmethionine carrier 1, chloroplastic/mitochondrial</fullName>
    </submittedName>
</protein>
<organism evidence="10 11">
    <name type="scientific">Morella rubra</name>
    <name type="common">Chinese bayberry</name>
    <dbReference type="NCBI Taxonomy" id="262757"/>
    <lineage>
        <taxon>Eukaryota</taxon>
        <taxon>Viridiplantae</taxon>
        <taxon>Streptophyta</taxon>
        <taxon>Embryophyta</taxon>
        <taxon>Tracheophyta</taxon>
        <taxon>Spermatophyta</taxon>
        <taxon>Magnoliopsida</taxon>
        <taxon>eudicotyledons</taxon>
        <taxon>Gunneridae</taxon>
        <taxon>Pentapetalae</taxon>
        <taxon>rosids</taxon>
        <taxon>fabids</taxon>
        <taxon>Fagales</taxon>
        <taxon>Myricaceae</taxon>
        <taxon>Morella</taxon>
    </lineage>
</organism>
<dbReference type="InterPro" id="IPR018108">
    <property type="entry name" value="MCP_transmembrane"/>
</dbReference>
<accession>A0A6A1VY91</accession>
<dbReference type="FunFam" id="1.50.40.10:FF:000083">
    <property type="entry name" value="Mitochondrial substrate carrier family protein"/>
    <property type="match status" value="1"/>
</dbReference>
<evidence type="ECO:0000256" key="9">
    <source>
        <dbReference type="RuleBase" id="RU000488"/>
    </source>
</evidence>
<dbReference type="OrthoDB" id="415315at2759"/>
<evidence type="ECO:0000256" key="2">
    <source>
        <dbReference type="ARBA" id="ARBA00006375"/>
    </source>
</evidence>
<dbReference type="GO" id="GO:0016020">
    <property type="term" value="C:membrane"/>
    <property type="evidence" value="ECO:0007669"/>
    <property type="project" value="UniProtKB-SubCell"/>
</dbReference>
<keyword evidence="3 9" id="KW-0813">Transport</keyword>
<evidence type="ECO:0000313" key="11">
    <source>
        <dbReference type="Proteomes" id="UP000516437"/>
    </source>
</evidence>
<dbReference type="AlphaFoldDB" id="A0A6A1VY91"/>
<evidence type="ECO:0000256" key="4">
    <source>
        <dbReference type="ARBA" id="ARBA00022692"/>
    </source>
</evidence>
<evidence type="ECO:0000256" key="7">
    <source>
        <dbReference type="ARBA" id="ARBA00023136"/>
    </source>
</evidence>
<feature type="repeat" description="Solcar" evidence="8">
    <location>
        <begin position="264"/>
        <end position="350"/>
    </location>
</feature>
<reference evidence="10 11" key="1">
    <citation type="journal article" date="2019" name="Plant Biotechnol. J.">
        <title>The red bayberry genome and genetic basis of sex determination.</title>
        <authorList>
            <person name="Jia H.M."/>
            <person name="Jia H.J."/>
            <person name="Cai Q.L."/>
            <person name="Wang Y."/>
            <person name="Zhao H.B."/>
            <person name="Yang W.F."/>
            <person name="Wang G.Y."/>
            <person name="Li Y.H."/>
            <person name="Zhan D.L."/>
            <person name="Shen Y.T."/>
            <person name="Niu Q.F."/>
            <person name="Chang L."/>
            <person name="Qiu J."/>
            <person name="Zhao L."/>
            <person name="Xie H.B."/>
            <person name="Fu W.Y."/>
            <person name="Jin J."/>
            <person name="Li X.W."/>
            <person name="Jiao Y."/>
            <person name="Zhou C.C."/>
            <person name="Tu T."/>
            <person name="Chai C.Y."/>
            <person name="Gao J.L."/>
            <person name="Fan L.J."/>
            <person name="van de Weg E."/>
            <person name="Wang J.Y."/>
            <person name="Gao Z.S."/>
        </authorList>
    </citation>
    <scope>NUCLEOTIDE SEQUENCE [LARGE SCALE GENOMIC DNA]</scope>
    <source>
        <tissue evidence="10">Leaves</tissue>
    </source>
</reference>
<dbReference type="InterPro" id="IPR023395">
    <property type="entry name" value="MCP_dom_sf"/>
</dbReference>
<sequence>MAVQSSTTMDVQASSKKPHNQFFVWREFVWGAVAGAFGEGMMHPIDTIKTRIQSQAIISGSQNQKSILQMVRAVSVADGLRGFYRGVTPGICGSLATGATYFGVIESTKKWIEESHPGLGGHWAHFIAGAAGDTLGSFVYVPCEVIKQRMQVQGTRASWISVTMKDSISMKPGVHMYGYYTGIFQAGCSILKEQGPKGLYAGYMSEPTSLFLCDLVVYKSASYWSTLARDVPFAGLMVMFYEALKDATEYGKQKWMHNPKYHANSSVEGLLLGGLAGGLSAYLTTPLDVIKTRLQVQGSAARYNGWFDAIRNVWMTEGAKGMLKGSIPRITWYIPASALTFMAVEFLRDHFNDGLNSKNLKEVASLSVEKKGSSLQKVA</sequence>
<evidence type="ECO:0000256" key="6">
    <source>
        <dbReference type="ARBA" id="ARBA00022989"/>
    </source>
</evidence>
<dbReference type="Pfam" id="PF00153">
    <property type="entry name" value="Mito_carr"/>
    <property type="match status" value="3"/>
</dbReference>
<dbReference type="EMBL" id="RXIC02000022">
    <property type="protein sequence ID" value="KAB1216847.1"/>
    <property type="molecule type" value="Genomic_DNA"/>
</dbReference>
<dbReference type="PANTHER" id="PTHR45667">
    <property type="entry name" value="S-ADENOSYLMETHIONINE MITOCHONDRIAL CARRIER PROTEIN"/>
    <property type="match status" value="1"/>
</dbReference>
<evidence type="ECO:0000256" key="5">
    <source>
        <dbReference type="ARBA" id="ARBA00022737"/>
    </source>
</evidence>
<keyword evidence="6" id="KW-1133">Transmembrane helix</keyword>
<proteinExistence type="inferred from homology"/>
<gene>
    <name evidence="10" type="ORF">CJ030_MR4G015461</name>
</gene>
<feature type="repeat" description="Solcar" evidence="8">
    <location>
        <begin position="120"/>
        <end position="227"/>
    </location>
</feature>
<evidence type="ECO:0000256" key="3">
    <source>
        <dbReference type="ARBA" id="ARBA00022448"/>
    </source>
</evidence>
<comment type="caution">
    <text evidence="10">The sequence shown here is derived from an EMBL/GenBank/DDBJ whole genome shotgun (WGS) entry which is preliminary data.</text>
</comment>
<comment type="subcellular location">
    <subcellularLocation>
        <location evidence="1">Membrane</location>
        <topology evidence="1">Multi-pass membrane protein</topology>
    </subcellularLocation>
</comment>